<dbReference type="EMBL" id="JAKNFS010000007">
    <property type="protein sequence ID" value="MCG4765152.1"/>
    <property type="molecule type" value="Genomic_DNA"/>
</dbReference>
<dbReference type="InterPro" id="IPR019660">
    <property type="entry name" value="Put_sensory_transdc_reg_YbjN"/>
</dbReference>
<organism evidence="1 2">
    <name type="scientific">Fusicatenibacter saccharivorans</name>
    <dbReference type="NCBI Taxonomy" id="1150298"/>
    <lineage>
        <taxon>Bacteria</taxon>
        <taxon>Bacillati</taxon>
        <taxon>Bacillota</taxon>
        <taxon>Clostridia</taxon>
        <taxon>Lachnospirales</taxon>
        <taxon>Lachnospiraceae</taxon>
        <taxon>Fusicatenibacter</taxon>
    </lineage>
</organism>
<comment type="caution">
    <text evidence="1">The sequence shown here is derived from an EMBL/GenBank/DDBJ whole genome shotgun (WGS) entry which is preliminary data.</text>
</comment>
<evidence type="ECO:0000313" key="2">
    <source>
        <dbReference type="Proteomes" id="UP001199915"/>
    </source>
</evidence>
<dbReference type="AlphaFoldDB" id="A0AAE3F0C2"/>
<gene>
    <name evidence="1" type="ORF">L0N21_06455</name>
</gene>
<name>A0AAE3F0C2_9FIRM</name>
<sequence length="199" mass="22644">MRKYEYSNELAEAVKTFLVDDDWHFSFDEDTGRFKFGLRTKGKMRKLDYVLNVHNDEIVVYGMCTFDAESSDENMMAQMAEFICRANYGLKNGCFEFDFRDGEIRYKSFIDCENLIPSAEVIKNSIYCIASMYQRYTPGIFDICFLGGTAKEAIAKCEKSIEDEVRSLLTGAVGEDMGEDEINEVIASLTVEQEGGEDA</sequence>
<dbReference type="Pfam" id="PF10722">
    <property type="entry name" value="YbjN"/>
    <property type="match status" value="1"/>
</dbReference>
<dbReference type="RefSeq" id="WP_238033009.1">
    <property type="nucleotide sequence ID" value="NZ_JAKNFS010000007.1"/>
</dbReference>
<dbReference type="Proteomes" id="UP001199915">
    <property type="component" value="Unassembled WGS sequence"/>
</dbReference>
<evidence type="ECO:0000313" key="1">
    <source>
        <dbReference type="EMBL" id="MCG4765152.1"/>
    </source>
</evidence>
<accession>A0AAE3F0C2</accession>
<reference evidence="1" key="1">
    <citation type="submission" date="2022-01" db="EMBL/GenBank/DDBJ databases">
        <title>Collection of gut derived symbiotic bacterial strains cultured from healthy donors.</title>
        <authorList>
            <person name="Lin H."/>
            <person name="Kohout C."/>
            <person name="Waligurski E."/>
            <person name="Pamer E.G."/>
        </authorList>
    </citation>
    <scope>NUCLEOTIDE SEQUENCE</scope>
    <source>
        <strain evidence="1">DFI.5.49</strain>
    </source>
</reference>
<proteinExistence type="predicted"/>
<protein>
    <submittedName>
        <fullName evidence="1">YbjN domain-containing protein</fullName>
    </submittedName>
</protein>